<comment type="similarity">
    <text evidence="3 13">Belongs to the membrane-bound acyltransferase family.</text>
</comment>
<dbReference type="PIRSF" id="PIRSF500217">
    <property type="entry name" value="AlgI"/>
    <property type="match status" value="1"/>
</dbReference>
<feature type="transmembrane region" description="Helical" evidence="14">
    <location>
        <begin position="435"/>
        <end position="460"/>
    </location>
</feature>
<accession>A0A1I4AGC8</accession>
<protein>
    <recommendedName>
        <fullName evidence="4">Probable alginate O-acetylase AlgI</fullName>
    </recommendedName>
    <alternativeName>
        <fullName evidence="12">Alginate biosynthesis protein AlgI</fullName>
    </alternativeName>
</protein>
<feature type="transmembrane region" description="Helical" evidence="14">
    <location>
        <begin position="309"/>
        <end position="336"/>
    </location>
</feature>
<evidence type="ECO:0000313" key="16">
    <source>
        <dbReference type="Proteomes" id="UP000199473"/>
    </source>
</evidence>
<keyword evidence="5 13" id="KW-1003">Cell membrane</keyword>
<evidence type="ECO:0000256" key="12">
    <source>
        <dbReference type="ARBA" id="ARBA00031030"/>
    </source>
</evidence>
<dbReference type="PANTHER" id="PTHR13285">
    <property type="entry name" value="ACYLTRANSFERASE"/>
    <property type="match status" value="1"/>
</dbReference>
<keyword evidence="7 14" id="KW-0812">Transmembrane</keyword>
<feature type="transmembrane region" description="Helical" evidence="14">
    <location>
        <begin position="35"/>
        <end position="61"/>
    </location>
</feature>
<sequence>MLFPTGIFALFFAVVFATHWLLVRAAPALVRPFLLVASLAFYGFWSIPFCAALLAIGLFAWAIGLKVRDDENWLILGVGGTLGWLAYFKYTGFLLREATPLAVSLGFPPLPAPEILLPVGISFYCFQAISYMVDVRRGDVAAERSPLNVLVYLTFFPHLAAGPIVRAAHFLPQVAALPDRWRVPLAMGGLLILGGLFKKMVLANEIATGIVDPVFRDPASYGPFDIALAAYGYTIQIWCDFSGYSDIAIGLAALLGYHFPKNFDQPFRALSLSEFWRRWHISLSTWLRDYLYKPLGGSRGTEGRTARNLMLTMVLGGIWHGAAWTFVAWGALHGAALVIERALGLRAVPSGWVGRILRWAITFHIVVAAFVLFRAPDLATVGTMAAGLVDVEMPSEAWTWRLLAFVALGLALHFLPADLRQRSEAVLAPLHPALLGLVFGALLLGILLAAPEGVAPFIYFQF</sequence>
<keyword evidence="6 13" id="KW-0808">Transferase</keyword>
<keyword evidence="9 14" id="KW-1133">Transmembrane helix</keyword>
<keyword evidence="16" id="KW-1185">Reference proteome</keyword>
<dbReference type="Proteomes" id="UP000199473">
    <property type="component" value="Unassembled WGS sequence"/>
</dbReference>
<comment type="pathway">
    <text evidence="2">Glycan biosynthesis; alginate biosynthesis.</text>
</comment>
<gene>
    <name evidence="15" type="ORF">SAMN02745775_103409</name>
</gene>
<dbReference type="InterPro" id="IPR028362">
    <property type="entry name" value="AlgI"/>
</dbReference>
<feature type="transmembrane region" description="Helical" evidence="14">
    <location>
        <begin position="356"/>
        <end position="376"/>
    </location>
</feature>
<dbReference type="PIRSF" id="PIRSF016636">
    <property type="entry name" value="AlgI_DltB"/>
    <property type="match status" value="1"/>
</dbReference>
<evidence type="ECO:0000256" key="6">
    <source>
        <dbReference type="ARBA" id="ARBA00022679"/>
    </source>
</evidence>
<evidence type="ECO:0000256" key="9">
    <source>
        <dbReference type="ARBA" id="ARBA00022989"/>
    </source>
</evidence>
<evidence type="ECO:0000256" key="5">
    <source>
        <dbReference type="ARBA" id="ARBA00022475"/>
    </source>
</evidence>
<evidence type="ECO:0000256" key="4">
    <source>
        <dbReference type="ARBA" id="ARBA00016084"/>
    </source>
</evidence>
<dbReference type="GO" id="GO:0005886">
    <property type="term" value="C:plasma membrane"/>
    <property type="evidence" value="ECO:0007669"/>
    <property type="project" value="UniProtKB-SubCell"/>
</dbReference>
<dbReference type="RefSeq" id="WP_092959738.1">
    <property type="nucleotide sequence ID" value="NZ_FOSQ01000003.1"/>
</dbReference>
<name>A0A1I4AGC8_9PROT</name>
<dbReference type="InterPro" id="IPR051085">
    <property type="entry name" value="MB_O-acyltransferase"/>
</dbReference>
<keyword evidence="11 13" id="KW-0012">Acyltransferase</keyword>
<feature type="transmembrane region" description="Helical" evidence="14">
    <location>
        <begin position="73"/>
        <end position="95"/>
    </location>
</feature>
<dbReference type="GO" id="GO:0042121">
    <property type="term" value="P:alginic acid biosynthetic process"/>
    <property type="evidence" value="ECO:0007669"/>
    <property type="project" value="UniProtKB-KW"/>
</dbReference>
<evidence type="ECO:0000256" key="13">
    <source>
        <dbReference type="PIRNR" id="PIRNR016636"/>
    </source>
</evidence>
<dbReference type="InterPro" id="IPR004299">
    <property type="entry name" value="MBOAT_fam"/>
</dbReference>
<dbReference type="STRING" id="1123062.SAMN02745775_103409"/>
<dbReference type="PANTHER" id="PTHR13285:SF23">
    <property type="entry name" value="TEICHOIC ACID D-ALANYLTRANSFERASE"/>
    <property type="match status" value="1"/>
</dbReference>
<feature type="transmembrane region" description="Helical" evidence="14">
    <location>
        <begin position="181"/>
        <end position="197"/>
    </location>
</feature>
<evidence type="ECO:0000313" key="15">
    <source>
        <dbReference type="EMBL" id="SFK54991.1"/>
    </source>
</evidence>
<dbReference type="OrthoDB" id="139172at2"/>
<keyword evidence="8" id="KW-0016">Alginate biosynthesis</keyword>
<dbReference type="EMBL" id="FOSQ01000003">
    <property type="protein sequence ID" value="SFK54991.1"/>
    <property type="molecule type" value="Genomic_DNA"/>
</dbReference>
<comment type="subcellular location">
    <subcellularLocation>
        <location evidence="1">Cell membrane</location>
        <topology evidence="1">Multi-pass membrane protein</topology>
    </subcellularLocation>
</comment>
<dbReference type="GO" id="GO:0016746">
    <property type="term" value="F:acyltransferase activity"/>
    <property type="evidence" value="ECO:0007669"/>
    <property type="project" value="UniProtKB-KW"/>
</dbReference>
<keyword evidence="10 13" id="KW-0472">Membrane</keyword>
<dbReference type="Pfam" id="PF03062">
    <property type="entry name" value="MBOAT"/>
    <property type="match status" value="1"/>
</dbReference>
<evidence type="ECO:0000256" key="7">
    <source>
        <dbReference type="ARBA" id="ARBA00022692"/>
    </source>
</evidence>
<evidence type="ECO:0000256" key="1">
    <source>
        <dbReference type="ARBA" id="ARBA00004651"/>
    </source>
</evidence>
<dbReference type="InterPro" id="IPR024194">
    <property type="entry name" value="Ac/AlaTfrase_AlgI/DltB"/>
</dbReference>
<evidence type="ECO:0000256" key="10">
    <source>
        <dbReference type="ARBA" id="ARBA00023136"/>
    </source>
</evidence>
<dbReference type="AlphaFoldDB" id="A0A1I4AGC8"/>
<evidence type="ECO:0000256" key="2">
    <source>
        <dbReference type="ARBA" id="ARBA00005182"/>
    </source>
</evidence>
<feature type="transmembrane region" description="Helical" evidence="14">
    <location>
        <begin position="147"/>
        <end position="169"/>
    </location>
</feature>
<evidence type="ECO:0000256" key="14">
    <source>
        <dbReference type="SAM" id="Phobius"/>
    </source>
</evidence>
<proteinExistence type="inferred from homology"/>
<feature type="transmembrane region" description="Helical" evidence="14">
    <location>
        <begin position="115"/>
        <end position="135"/>
    </location>
</feature>
<reference evidence="15 16" key="1">
    <citation type="submission" date="2016-10" db="EMBL/GenBank/DDBJ databases">
        <authorList>
            <person name="de Groot N.N."/>
        </authorList>
    </citation>
    <scope>NUCLEOTIDE SEQUENCE [LARGE SCALE GENOMIC DNA]</scope>
    <source>
        <strain evidence="15 16">DSM 19981</strain>
    </source>
</reference>
<evidence type="ECO:0000256" key="8">
    <source>
        <dbReference type="ARBA" id="ARBA00022841"/>
    </source>
</evidence>
<organism evidence="15 16">
    <name type="scientific">Falsiroseomonas stagni DSM 19981</name>
    <dbReference type="NCBI Taxonomy" id="1123062"/>
    <lineage>
        <taxon>Bacteria</taxon>
        <taxon>Pseudomonadati</taxon>
        <taxon>Pseudomonadota</taxon>
        <taxon>Alphaproteobacteria</taxon>
        <taxon>Acetobacterales</taxon>
        <taxon>Roseomonadaceae</taxon>
        <taxon>Falsiroseomonas</taxon>
    </lineage>
</organism>
<evidence type="ECO:0000256" key="3">
    <source>
        <dbReference type="ARBA" id="ARBA00010323"/>
    </source>
</evidence>
<feature type="transmembrane region" description="Helical" evidence="14">
    <location>
        <begin position="397"/>
        <end position="415"/>
    </location>
</feature>
<evidence type="ECO:0000256" key="11">
    <source>
        <dbReference type="ARBA" id="ARBA00023315"/>
    </source>
</evidence>